<dbReference type="Proteomes" id="UP001055439">
    <property type="component" value="Chromosome 2"/>
</dbReference>
<name>A0A9E7EYE3_9LILI</name>
<keyword evidence="3" id="KW-1185">Reference proteome</keyword>
<feature type="region of interest" description="Disordered" evidence="1">
    <location>
        <begin position="131"/>
        <end position="150"/>
    </location>
</feature>
<evidence type="ECO:0000256" key="1">
    <source>
        <dbReference type="SAM" id="MobiDB-lite"/>
    </source>
</evidence>
<evidence type="ECO:0000313" key="2">
    <source>
        <dbReference type="EMBL" id="URD85346.1"/>
    </source>
</evidence>
<protein>
    <submittedName>
        <fullName evidence="2">Uncharacterized protein</fullName>
    </submittedName>
</protein>
<sequence>MKRSRWDFLRCHLLKGRKGSLSVHPTVVELKAQRIPERDAQNKNKIDDVIKIEEQRNPAINKDHHTVKSIQPPLLACYASQFRGTPRFILWHKNSQNKQNADPSTRSDHGFHDYCSEQLDQLSTMANVGSDSNAESLLGEGRSPNSHNHQFNKWGLMGSSIIQRMASIVPSIPSSARKKKKKGKKEKKALFTIYQGLGDIIFEIIAPANTSKEAWEMLQKAFGGVDENNLWILFKFMNKGLQKEEKTKLWSKHYKPSLLLKIEVNQNFKKEEVMDKEEEEAEIRPIRNLQTMKVMEKILAKEAEVIVEDVIKAVDVAKILKGLKYNAIFAKEYDLLTFEEACNEEKWRQAMNEEIRAINKNDTWELTTLPEDH</sequence>
<proteinExistence type="predicted"/>
<accession>A0A9E7EYE3</accession>
<reference evidence="2" key="1">
    <citation type="submission" date="2022-05" db="EMBL/GenBank/DDBJ databases">
        <title>The Musa troglodytarum L. genome provides insights into the mechanism of non-climacteric behaviour and enrichment of carotenoids.</title>
        <authorList>
            <person name="Wang J."/>
        </authorList>
    </citation>
    <scope>NUCLEOTIDE SEQUENCE</scope>
    <source>
        <tissue evidence="2">Leaf</tissue>
    </source>
</reference>
<dbReference type="AlphaFoldDB" id="A0A9E7EYE3"/>
<dbReference type="EMBL" id="CP097504">
    <property type="protein sequence ID" value="URD85346.1"/>
    <property type="molecule type" value="Genomic_DNA"/>
</dbReference>
<organism evidence="2 3">
    <name type="scientific">Musa troglodytarum</name>
    <name type="common">fe'i banana</name>
    <dbReference type="NCBI Taxonomy" id="320322"/>
    <lineage>
        <taxon>Eukaryota</taxon>
        <taxon>Viridiplantae</taxon>
        <taxon>Streptophyta</taxon>
        <taxon>Embryophyta</taxon>
        <taxon>Tracheophyta</taxon>
        <taxon>Spermatophyta</taxon>
        <taxon>Magnoliopsida</taxon>
        <taxon>Liliopsida</taxon>
        <taxon>Zingiberales</taxon>
        <taxon>Musaceae</taxon>
        <taxon>Musa</taxon>
    </lineage>
</organism>
<evidence type="ECO:0000313" key="3">
    <source>
        <dbReference type="Proteomes" id="UP001055439"/>
    </source>
</evidence>
<gene>
    <name evidence="2" type="ORF">MUK42_15826</name>
</gene>
<dbReference type="OrthoDB" id="1917367at2759"/>